<reference evidence="6" key="2">
    <citation type="submission" date="2020-05" db="EMBL/GenBank/DDBJ databases">
        <authorList>
            <person name="Kim H.-S."/>
            <person name="Proctor R.H."/>
            <person name="Brown D.W."/>
        </authorList>
    </citation>
    <scope>NUCLEOTIDE SEQUENCE</scope>
    <source>
        <strain evidence="6">NRRL 45417</strain>
    </source>
</reference>
<dbReference type="GO" id="GO:0050660">
    <property type="term" value="F:flavin adenine dinucleotide binding"/>
    <property type="evidence" value="ECO:0007669"/>
    <property type="project" value="InterPro"/>
</dbReference>
<dbReference type="InterPro" id="IPR051209">
    <property type="entry name" value="FAD-bind_Monooxygenase_sf"/>
</dbReference>
<feature type="region of interest" description="Disordered" evidence="5">
    <location>
        <begin position="1"/>
        <end position="47"/>
    </location>
</feature>
<evidence type="ECO:0000256" key="2">
    <source>
        <dbReference type="ARBA" id="ARBA00022630"/>
    </source>
</evidence>
<evidence type="ECO:0008006" key="8">
    <source>
        <dbReference type="Google" id="ProtNLM"/>
    </source>
</evidence>
<dbReference type="Gene3D" id="3.50.50.60">
    <property type="entry name" value="FAD/NAD(P)-binding domain"/>
    <property type="match status" value="2"/>
</dbReference>
<dbReference type="AlphaFoldDB" id="A0A8H4WZT8"/>
<evidence type="ECO:0000313" key="7">
    <source>
        <dbReference type="Proteomes" id="UP000604273"/>
    </source>
</evidence>
<dbReference type="InterPro" id="IPR020946">
    <property type="entry name" value="Flavin_mOase-like"/>
</dbReference>
<dbReference type="PANTHER" id="PTHR42877">
    <property type="entry name" value="L-ORNITHINE N(5)-MONOOXYGENASE-RELATED"/>
    <property type="match status" value="1"/>
</dbReference>
<dbReference type="GO" id="GO:0004499">
    <property type="term" value="F:N,N-dimethylaniline monooxygenase activity"/>
    <property type="evidence" value="ECO:0007669"/>
    <property type="project" value="InterPro"/>
</dbReference>
<dbReference type="OrthoDB" id="74360at2759"/>
<keyword evidence="4" id="KW-0560">Oxidoreductase</keyword>
<organism evidence="6 7">
    <name type="scientific">Fusarium gaditjirri</name>
    <dbReference type="NCBI Taxonomy" id="282569"/>
    <lineage>
        <taxon>Eukaryota</taxon>
        <taxon>Fungi</taxon>
        <taxon>Dikarya</taxon>
        <taxon>Ascomycota</taxon>
        <taxon>Pezizomycotina</taxon>
        <taxon>Sordariomycetes</taxon>
        <taxon>Hypocreomycetidae</taxon>
        <taxon>Hypocreales</taxon>
        <taxon>Nectriaceae</taxon>
        <taxon>Fusarium</taxon>
        <taxon>Fusarium nisikadoi species complex</taxon>
    </lineage>
</organism>
<accession>A0A8H4WZT8</accession>
<keyword evidence="7" id="KW-1185">Reference proteome</keyword>
<name>A0A8H4WZT8_9HYPO</name>
<protein>
    <recommendedName>
        <fullName evidence="8">Monooxygenase</fullName>
    </recommendedName>
</protein>
<evidence type="ECO:0000256" key="1">
    <source>
        <dbReference type="ARBA" id="ARBA00010139"/>
    </source>
</evidence>
<keyword evidence="3" id="KW-0274">FAD</keyword>
<dbReference type="GO" id="GO:0050661">
    <property type="term" value="F:NADP binding"/>
    <property type="evidence" value="ECO:0007669"/>
    <property type="project" value="InterPro"/>
</dbReference>
<dbReference type="SUPFAM" id="SSF51905">
    <property type="entry name" value="FAD/NAD(P)-binding domain"/>
    <property type="match status" value="3"/>
</dbReference>
<dbReference type="EMBL" id="JABFAI010000094">
    <property type="protein sequence ID" value="KAF4955771.1"/>
    <property type="molecule type" value="Genomic_DNA"/>
</dbReference>
<feature type="compositionally biased region" description="Low complexity" evidence="5">
    <location>
        <begin position="35"/>
        <end position="47"/>
    </location>
</feature>
<proteinExistence type="inferred from homology"/>
<comment type="similarity">
    <text evidence="1">Belongs to the FAD-binding monooxygenase family.</text>
</comment>
<dbReference type="PANTHER" id="PTHR42877:SF8">
    <property type="entry name" value="MONOOXYGENASE"/>
    <property type="match status" value="1"/>
</dbReference>
<keyword evidence="2" id="KW-0285">Flavoprotein</keyword>
<evidence type="ECO:0000256" key="5">
    <source>
        <dbReference type="SAM" id="MobiDB-lite"/>
    </source>
</evidence>
<dbReference type="Pfam" id="PF00743">
    <property type="entry name" value="FMO-like"/>
    <property type="match status" value="1"/>
</dbReference>
<reference evidence="6" key="1">
    <citation type="journal article" date="2020" name="BMC Genomics">
        <title>Correction to: Identification and distribution of gene clusters required for synthesis of sphingolipid metabolism inhibitors in diverse species of the filamentous fungus Fusarium.</title>
        <authorList>
            <person name="Kim H.S."/>
            <person name="Lohmar J.M."/>
            <person name="Busman M."/>
            <person name="Brown D.W."/>
            <person name="Naumann T.A."/>
            <person name="Divon H.H."/>
            <person name="Lysoe E."/>
            <person name="Uhlig S."/>
            <person name="Proctor R.H."/>
        </authorList>
    </citation>
    <scope>NUCLEOTIDE SEQUENCE</scope>
    <source>
        <strain evidence="6">NRRL 45417</strain>
    </source>
</reference>
<dbReference type="InterPro" id="IPR036188">
    <property type="entry name" value="FAD/NAD-bd_sf"/>
</dbReference>
<evidence type="ECO:0000313" key="6">
    <source>
        <dbReference type="EMBL" id="KAF4955771.1"/>
    </source>
</evidence>
<evidence type="ECO:0000256" key="3">
    <source>
        <dbReference type="ARBA" id="ARBA00022827"/>
    </source>
</evidence>
<comment type="caution">
    <text evidence="6">The sequence shown here is derived from an EMBL/GenBank/DDBJ whole genome shotgun (WGS) entry which is preliminary data.</text>
</comment>
<sequence>MTIEVEGNTTVAGQPQAEPCTATTSGPNGVRKTNDASNSAGAAAASTEAAAEGPQKYRVLDQWLGKRHFVKIIGLGSGFSGMVLSYKLRRALQNYKLTIYERSDRLSGTWWNNTYPGVACDIPAHVYTYSFRPNPDWSTFYAYGKEIFEYSKKVAEEFDAERDIVYNREVIKIEWDEAAGIWNVTIKNPRTGELIHDWCHVFLNSGGRLSQGAMPDIPGLDKFQGPVMHSSNWDHSVDFKDKTVAVIGTGSSAIQIVPSLQKTCKKVVCYMRSETWISPPIGLSVARALQAEEKGEDPSKVSADRAGYAAVSHSQMEFSEKQRKRFKEDPEYHLKFRKEIEGQINAGVDLFIRGTKQHAAGYKAFKEGMLKRIGPGFEELKEKLIPSWSPGCRRLTPGDGYLEALTQPNVELIFEGVSRADEKGLISTSQKHNDLDIVVCATGFKIPFQPHFEVVGRDGVKMQEAWDPDPNCYLGIAGPGFPNYWVIMGPRGPWGNGAVIPAMETSCEYFAKAINKMQMEGIKSLEPRQDATDELMEHIDAFHEGSVWTDPCRSWYKKGQADGRPWLWSGSAFSYLAAIKEPRYEDYIIKYKSRNRWAYLGNGRMKGNYAELYPDHDAQFDALTPYIRNADVDWQFDY</sequence>
<gene>
    <name evidence="6" type="ORF">FGADI_4343</name>
</gene>
<evidence type="ECO:0000256" key="4">
    <source>
        <dbReference type="ARBA" id="ARBA00023002"/>
    </source>
</evidence>
<dbReference type="Proteomes" id="UP000604273">
    <property type="component" value="Unassembled WGS sequence"/>
</dbReference>